<accession>A0A180G379</accession>
<evidence type="ECO:0000256" key="1">
    <source>
        <dbReference type="SAM" id="MobiDB-lite"/>
    </source>
</evidence>
<evidence type="ECO:0000313" key="2">
    <source>
        <dbReference type="EMBL" id="OAV87048.1"/>
    </source>
</evidence>
<protein>
    <submittedName>
        <fullName evidence="2 3">Uncharacterized protein</fullName>
    </submittedName>
</protein>
<reference evidence="2" key="1">
    <citation type="submission" date="2009-11" db="EMBL/GenBank/DDBJ databases">
        <authorList>
            <consortium name="The Broad Institute Genome Sequencing Platform"/>
            <person name="Ward D."/>
            <person name="Feldgarden M."/>
            <person name="Earl A."/>
            <person name="Young S.K."/>
            <person name="Zeng Q."/>
            <person name="Koehrsen M."/>
            <person name="Alvarado L."/>
            <person name="Berlin A."/>
            <person name="Bochicchio J."/>
            <person name="Borenstein D."/>
            <person name="Chapman S.B."/>
            <person name="Chen Z."/>
            <person name="Engels R."/>
            <person name="Freedman E."/>
            <person name="Gellesch M."/>
            <person name="Goldberg J."/>
            <person name="Griggs A."/>
            <person name="Gujja S."/>
            <person name="Heilman E."/>
            <person name="Heiman D."/>
            <person name="Hepburn T."/>
            <person name="Howarth C."/>
            <person name="Jen D."/>
            <person name="Larson L."/>
            <person name="Lewis B."/>
            <person name="Mehta T."/>
            <person name="Park D."/>
            <person name="Pearson M."/>
            <person name="Roberts A."/>
            <person name="Saif S."/>
            <person name="Shea T."/>
            <person name="Shenoy N."/>
            <person name="Sisk P."/>
            <person name="Stolte C."/>
            <person name="Sykes S."/>
            <person name="Thomson T."/>
            <person name="Walk T."/>
            <person name="White J."/>
            <person name="Yandava C."/>
            <person name="Izard J."/>
            <person name="Baranova O.V."/>
            <person name="Blanton J.M."/>
            <person name="Tanner A.C."/>
            <person name="Dewhirst F.E."/>
            <person name="Haas B."/>
            <person name="Nusbaum C."/>
            <person name="Birren B."/>
        </authorList>
    </citation>
    <scope>NUCLEOTIDE SEQUENCE [LARGE SCALE GENOMIC DNA]</scope>
    <source>
        <strain evidence="2">1-1 BBBD Race 1</strain>
    </source>
</reference>
<feature type="compositionally biased region" description="Polar residues" evidence="1">
    <location>
        <begin position="78"/>
        <end position="96"/>
    </location>
</feature>
<dbReference type="VEuPathDB" id="FungiDB:PTTG_29602"/>
<reference evidence="2" key="2">
    <citation type="submission" date="2016-05" db="EMBL/GenBank/DDBJ databases">
        <title>Comparative analysis highlights variable genome content of wheat rusts and divergence of the mating loci.</title>
        <authorList>
            <person name="Cuomo C.A."/>
            <person name="Bakkeren G."/>
            <person name="Szabo L."/>
            <person name="Khalil H."/>
            <person name="Joly D."/>
            <person name="Goldberg J."/>
            <person name="Young S."/>
            <person name="Zeng Q."/>
            <person name="Fellers J."/>
        </authorList>
    </citation>
    <scope>NUCLEOTIDE SEQUENCE [LARGE SCALE GENOMIC DNA]</scope>
    <source>
        <strain evidence="2">1-1 BBBD Race 1</strain>
    </source>
</reference>
<dbReference type="Proteomes" id="UP000005240">
    <property type="component" value="Unassembled WGS sequence"/>
</dbReference>
<dbReference type="EnsemblFungi" id="PTTG_29602-t43_1">
    <property type="protein sequence ID" value="PTTG_29602-t43_1-p1"/>
    <property type="gene ID" value="PTTG_29602"/>
</dbReference>
<organism evidence="2">
    <name type="scientific">Puccinia triticina (isolate 1-1 / race 1 (BBBD))</name>
    <name type="common">Brown leaf rust fungus</name>
    <dbReference type="NCBI Taxonomy" id="630390"/>
    <lineage>
        <taxon>Eukaryota</taxon>
        <taxon>Fungi</taxon>
        <taxon>Dikarya</taxon>
        <taxon>Basidiomycota</taxon>
        <taxon>Pucciniomycotina</taxon>
        <taxon>Pucciniomycetes</taxon>
        <taxon>Pucciniales</taxon>
        <taxon>Pucciniaceae</taxon>
        <taxon>Puccinia</taxon>
    </lineage>
</organism>
<name>A0A180G379_PUCT1</name>
<sequence length="154" mass="16927">MLASHDAMYAHGKRPRNGVHALKGLTGLWIALNTDTCKLETDHTLLPAGAMYSTRKPYRAGEAHRLFLPTRILTNTTRKPSISTTYDLNSNSSTSPDHTRKPIQDQSEPGSTVPPLQPSPKSSPGGHVTLPDRLHPLSDHRAVTFLNNFASIFH</sequence>
<dbReference type="AlphaFoldDB" id="A0A180G379"/>
<reference evidence="3" key="4">
    <citation type="submission" date="2025-05" db="UniProtKB">
        <authorList>
            <consortium name="EnsemblFungi"/>
        </authorList>
    </citation>
    <scope>IDENTIFICATION</scope>
    <source>
        <strain evidence="3">isolate 1-1 / race 1 (BBBD)</strain>
    </source>
</reference>
<evidence type="ECO:0000313" key="3">
    <source>
        <dbReference type="EnsemblFungi" id="PTTG_29602-t43_1-p1"/>
    </source>
</evidence>
<dbReference type="EMBL" id="ADAS02000627">
    <property type="protein sequence ID" value="OAV87048.1"/>
    <property type="molecule type" value="Genomic_DNA"/>
</dbReference>
<keyword evidence="4" id="KW-1185">Reference proteome</keyword>
<gene>
    <name evidence="2" type="ORF">PTTG_29602</name>
</gene>
<proteinExistence type="predicted"/>
<reference evidence="3 4" key="3">
    <citation type="journal article" date="2017" name="G3 (Bethesda)">
        <title>Comparative analysis highlights variable genome content of wheat rusts and divergence of the mating loci.</title>
        <authorList>
            <person name="Cuomo C.A."/>
            <person name="Bakkeren G."/>
            <person name="Khalil H.B."/>
            <person name="Panwar V."/>
            <person name="Joly D."/>
            <person name="Linning R."/>
            <person name="Sakthikumar S."/>
            <person name="Song X."/>
            <person name="Adiconis X."/>
            <person name="Fan L."/>
            <person name="Goldberg J.M."/>
            <person name="Levin J.Z."/>
            <person name="Young S."/>
            <person name="Zeng Q."/>
            <person name="Anikster Y."/>
            <person name="Bruce M."/>
            <person name="Wang M."/>
            <person name="Yin C."/>
            <person name="McCallum B."/>
            <person name="Szabo L.J."/>
            <person name="Hulbert S."/>
            <person name="Chen X."/>
            <person name="Fellers J.P."/>
        </authorList>
    </citation>
    <scope>NUCLEOTIDE SEQUENCE</scope>
    <source>
        <strain evidence="4">Isolate 1-1 / race 1 (BBBD)</strain>
        <strain evidence="3">isolate 1-1 / race 1 (BBBD)</strain>
    </source>
</reference>
<feature type="region of interest" description="Disordered" evidence="1">
    <location>
        <begin position="78"/>
        <end position="134"/>
    </location>
</feature>
<evidence type="ECO:0000313" key="4">
    <source>
        <dbReference type="Proteomes" id="UP000005240"/>
    </source>
</evidence>